<dbReference type="PANTHER" id="PTHR43707:SF1">
    <property type="entry name" value="HISTIDINE--TRNA LIGASE, MITOCHONDRIAL-RELATED"/>
    <property type="match status" value="1"/>
</dbReference>
<dbReference type="InterPro" id="IPR033656">
    <property type="entry name" value="HisRS_anticodon"/>
</dbReference>
<evidence type="ECO:0000259" key="13">
    <source>
        <dbReference type="PROSITE" id="PS50862"/>
    </source>
</evidence>
<evidence type="ECO:0000256" key="9">
    <source>
        <dbReference type="ARBA" id="ARBA00023146"/>
    </source>
</evidence>
<name>A0A432W8H8_9GAMM</name>
<evidence type="ECO:0000256" key="2">
    <source>
        <dbReference type="ARBA" id="ARBA00008226"/>
    </source>
</evidence>
<dbReference type="PIRSF" id="PIRSF001549">
    <property type="entry name" value="His-tRNA_synth"/>
    <property type="match status" value="1"/>
</dbReference>
<dbReference type="PROSITE" id="PS50862">
    <property type="entry name" value="AA_TRNA_LIGASE_II"/>
    <property type="match status" value="1"/>
</dbReference>
<keyword evidence="8 11" id="KW-0648">Protein biosynthesis</keyword>
<dbReference type="GO" id="GO:0005737">
    <property type="term" value="C:cytoplasm"/>
    <property type="evidence" value="ECO:0007669"/>
    <property type="project" value="UniProtKB-SubCell"/>
</dbReference>
<evidence type="ECO:0000256" key="5">
    <source>
        <dbReference type="ARBA" id="ARBA00022598"/>
    </source>
</evidence>
<reference evidence="14 15" key="1">
    <citation type="journal article" date="2011" name="Front. Microbiol.">
        <title>Genomic signatures of strain selection and enhancement in Bacillus atrophaeus var. globigii, a historical biowarfare simulant.</title>
        <authorList>
            <person name="Gibbons H.S."/>
            <person name="Broomall S.M."/>
            <person name="McNew L.A."/>
            <person name="Daligault H."/>
            <person name="Chapman C."/>
            <person name="Bruce D."/>
            <person name="Karavis M."/>
            <person name="Krepps M."/>
            <person name="McGregor P.A."/>
            <person name="Hong C."/>
            <person name="Park K.H."/>
            <person name="Akmal A."/>
            <person name="Feldman A."/>
            <person name="Lin J.S."/>
            <person name="Chang W.E."/>
            <person name="Higgs B.W."/>
            <person name="Demirev P."/>
            <person name="Lindquist J."/>
            <person name="Liem A."/>
            <person name="Fochler E."/>
            <person name="Read T.D."/>
            <person name="Tapia R."/>
            <person name="Johnson S."/>
            <person name="Bishop-Lilly K.A."/>
            <person name="Detter C."/>
            <person name="Han C."/>
            <person name="Sozhamannan S."/>
            <person name="Rosenzweig C.N."/>
            <person name="Skowronski E.W."/>
        </authorList>
    </citation>
    <scope>NUCLEOTIDE SEQUENCE [LARGE SCALE GENOMIC DNA]</scope>
    <source>
        <strain evidence="14 15">MLST1</strain>
    </source>
</reference>
<proteinExistence type="inferred from homology"/>
<feature type="domain" description="Aminoacyl-transfer RNA synthetases class-II family profile" evidence="13">
    <location>
        <begin position="1"/>
        <end position="325"/>
    </location>
</feature>
<dbReference type="GO" id="GO:0005524">
    <property type="term" value="F:ATP binding"/>
    <property type="evidence" value="ECO:0007669"/>
    <property type="project" value="UniProtKB-UniRule"/>
</dbReference>
<sequence length="425" mass="48197">MAKQIQAIRGMNDILPTQSNRWQYLETSIRNVVASYGYQEIRMPVVEQTDLFKRSIGEVTDIVEKEMYTFEDRNGDSLTLRPEGTASCVRAGNEHGLLYNQQQRLWYMGPMFRHERPQKGRYRQFHQVGVEVFGLDGPDIDVEVILMTARLWRQLGLSEYLTLELNSLASNEARATYREALTEYLSAHSELLDEDSKRRLHSNPLRILDSKNPAMAEMLAKAPQLSEYWDEESRLHFTALCERLDAAGISYVHNERLVRGLDYYNRTVFEWVTDSLGAQGTVCAGGRYDGLVEQLGGKATPAVGFAMGLERLVLMLEQLDAVELPREVDVYLAAMGEGAELPALKIAERLRDDFPALRIMQHCGGGNFKKQLKRADKSGAVVALLLGEDEIKANTVSVKYLREDKPQQQLSWNELSTVLTTLDDK</sequence>
<dbReference type="CDD" id="cd00773">
    <property type="entry name" value="HisRS-like_core"/>
    <property type="match status" value="1"/>
</dbReference>
<keyword evidence="6 11" id="KW-0547">Nucleotide-binding</keyword>
<dbReference type="Gene3D" id="3.40.50.800">
    <property type="entry name" value="Anticodon-binding domain"/>
    <property type="match status" value="1"/>
</dbReference>
<evidence type="ECO:0000256" key="1">
    <source>
        <dbReference type="ARBA" id="ARBA00004496"/>
    </source>
</evidence>
<dbReference type="InterPro" id="IPR045864">
    <property type="entry name" value="aa-tRNA-synth_II/BPL/LPL"/>
</dbReference>
<dbReference type="Pfam" id="PF13393">
    <property type="entry name" value="tRNA-synt_His"/>
    <property type="match status" value="1"/>
</dbReference>
<dbReference type="GO" id="GO:0006427">
    <property type="term" value="P:histidyl-tRNA aminoacylation"/>
    <property type="evidence" value="ECO:0007669"/>
    <property type="project" value="UniProtKB-UniRule"/>
</dbReference>
<keyword evidence="7 11" id="KW-0067">ATP-binding</keyword>
<dbReference type="InterPro" id="IPR036621">
    <property type="entry name" value="Anticodon-bd_dom_sf"/>
</dbReference>
<dbReference type="RefSeq" id="WP_126803255.1">
    <property type="nucleotide sequence ID" value="NZ_PIPL01000001.1"/>
</dbReference>
<dbReference type="Proteomes" id="UP000288293">
    <property type="component" value="Unassembled WGS sequence"/>
</dbReference>
<dbReference type="InterPro" id="IPR004516">
    <property type="entry name" value="HisRS/HisZ"/>
</dbReference>
<dbReference type="SUPFAM" id="SSF55681">
    <property type="entry name" value="Class II aaRS and biotin synthetases"/>
    <property type="match status" value="1"/>
</dbReference>
<dbReference type="Gene3D" id="3.30.930.10">
    <property type="entry name" value="Bira Bifunctional Protein, Domain 2"/>
    <property type="match status" value="1"/>
</dbReference>
<feature type="binding site" evidence="12">
    <location>
        <position position="127"/>
    </location>
    <ligand>
        <name>L-histidine</name>
        <dbReference type="ChEBI" id="CHEBI:57595"/>
    </ligand>
</feature>
<keyword evidence="5 11" id="KW-0436">Ligase</keyword>
<dbReference type="InterPro" id="IPR041715">
    <property type="entry name" value="HisRS-like_core"/>
</dbReference>
<dbReference type="PANTHER" id="PTHR43707">
    <property type="entry name" value="HISTIDYL-TRNA SYNTHETASE"/>
    <property type="match status" value="1"/>
</dbReference>
<evidence type="ECO:0000256" key="6">
    <source>
        <dbReference type="ARBA" id="ARBA00022741"/>
    </source>
</evidence>
<evidence type="ECO:0000313" key="15">
    <source>
        <dbReference type="Proteomes" id="UP000288293"/>
    </source>
</evidence>
<comment type="catalytic activity">
    <reaction evidence="10 11">
        <text>tRNA(His) + L-histidine + ATP = L-histidyl-tRNA(His) + AMP + diphosphate + H(+)</text>
        <dbReference type="Rhea" id="RHEA:17313"/>
        <dbReference type="Rhea" id="RHEA-COMP:9665"/>
        <dbReference type="Rhea" id="RHEA-COMP:9689"/>
        <dbReference type="ChEBI" id="CHEBI:15378"/>
        <dbReference type="ChEBI" id="CHEBI:30616"/>
        <dbReference type="ChEBI" id="CHEBI:33019"/>
        <dbReference type="ChEBI" id="CHEBI:57595"/>
        <dbReference type="ChEBI" id="CHEBI:78442"/>
        <dbReference type="ChEBI" id="CHEBI:78527"/>
        <dbReference type="ChEBI" id="CHEBI:456215"/>
        <dbReference type="EC" id="6.1.1.21"/>
    </reaction>
</comment>
<dbReference type="CDD" id="cd00859">
    <property type="entry name" value="HisRS_anticodon"/>
    <property type="match status" value="1"/>
</dbReference>
<comment type="subunit">
    <text evidence="3 11">Homodimer.</text>
</comment>
<keyword evidence="4 11" id="KW-0963">Cytoplasm</keyword>
<dbReference type="Pfam" id="PF03129">
    <property type="entry name" value="HGTP_anticodon"/>
    <property type="match status" value="1"/>
</dbReference>
<comment type="similarity">
    <text evidence="2 11">Belongs to the class-II aminoacyl-tRNA synthetase family.</text>
</comment>
<keyword evidence="9 11" id="KW-0030">Aminoacyl-tRNA synthetase</keyword>
<dbReference type="SUPFAM" id="SSF52954">
    <property type="entry name" value="Class II aaRS ABD-related"/>
    <property type="match status" value="1"/>
</dbReference>
<evidence type="ECO:0000256" key="3">
    <source>
        <dbReference type="ARBA" id="ARBA00011738"/>
    </source>
</evidence>
<dbReference type="OrthoDB" id="9800814at2"/>
<protein>
    <recommendedName>
        <fullName evidence="11">Histidine--tRNA ligase</fullName>
        <ecNumber evidence="11">6.1.1.21</ecNumber>
    </recommendedName>
    <alternativeName>
        <fullName evidence="11">Histidyl-tRNA synthetase</fullName>
        <shortName evidence="11">HisRS</shortName>
    </alternativeName>
</protein>
<dbReference type="EMBL" id="PIPL01000001">
    <property type="protein sequence ID" value="RUO26443.1"/>
    <property type="molecule type" value="Genomic_DNA"/>
</dbReference>
<dbReference type="InterPro" id="IPR004154">
    <property type="entry name" value="Anticodon-bd"/>
</dbReference>
<feature type="binding site" evidence="12">
    <location>
        <position position="259"/>
    </location>
    <ligand>
        <name>L-histidine</name>
        <dbReference type="ChEBI" id="CHEBI:57595"/>
    </ligand>
</feature>
<dbReference type="EC" id="6.1.1.21" evidence="11"/>
<dbReference type="NCBIfam" id="TIGR00442">
    <property type="entry name" value="hisS"/>
    <property type="match status" value="1"/>
</dbReference>
<feature type="binding site" evidence="12">
    <location>
        <begin position="263"/>
        <end position="264"/>
    </location>
    <ligand>
        <name>L-histidine</name>
        <dbReference type="ChEBI" id="CHEBI:57595"/>
    </ligand>
</feature>
<evidence type="ECO:0000256" key="12">
    <source>
        <dbReference type="PIRSR" id="PIRSR001549-1"/>
    </source>
</evidence>
<gene>
    <name evidence="11" type="primary">hisS</name>
    <name evidence="14" type="ORF">CWE09_06970</name>
</gene>
<evidence type="ECO:0000313" key="14">
    <source>
        <dbReference type="EMBL" id="RUO26443.1"/>
    </source>
</evidence>
<feature type="binding site" evidence="12">
    <location>
        <begin position="83"/>
        <end position="85"/>
    </location>
    <ligand>
        <name>L-histidine</name>
        <dbReference type="ChEBI" id="CHEBI:57595"/>
    </ligand>
</feature>
<dbReference type="HAMAP" id="MF_00127">
    <property type="entry name" value="His_tRNA_synth"/>
    <property type="match status" value="1"/>
</dbReference>
<feature type="binding site" evidence="12">
    <location>
        <position position="113"/>
    </location>
    <ligand>
        <name>L-histidine</name>
        <dbReference type="ChEBI" id="CHEBI:57595"/>
    </ligand>
</feature>
<dbReference type="AlphaFoldDB" id="A0A432W8H8"/>
<comment type="caution">
    <text evidence="14">The sequence shown here is derived from an EMBL/GenBank/DDBJ whole genome shotgun (WGS) entry which is preliminary data.</text>
</comment>
<evidence type="ECO:0000256" key="11">
    <source>
        <dbReference type="HAMAP-Rule" id="MF_00127"/>
    </source>
</evidence>
<keyword evidence="15" id="KW-1185">Reference proteome</keyword>
<evidence type="ECO:0000256" key="10">
    <source>
        <dbReference type="ARBA" id="ARBA00047639"/>
    </source>
</evidence>
<evidence type="ECO:0000256" key="8">
    <source>
        <dbReference type="ARBA" id="ARBA00022917"/>
    </source>
</evidence>
<dbReference type="InterPro" id="IPR006195">
    <property type="entry name" value="aa-tRNA-synth_II"/>
</dbReference>
<evidence type="ECO:0000256" key="4">
    <source>
        <dbReference type="ARBA" id="ARBA00022490"/>
    </source>
</evidence>
<accession>A0A432W8H8</accession>
<dbReference type="GO" id="GO:0004821">
    <property type="term" value="F:histidine-tRNA ligase activity"/>
    <property type="evidence" value="ECO:0007669"/>
    <property type="project" value="UniProtKB-UniRule"/>
</dbReference>
<feature type="binding site" evidence="12">
    <location>
        <position position="131"/>
    </location>
    <ligand>
        <name>L-histidine</name>
        <dbReference type="ChEBI" id="CHEBI:57595"/>
    </ligand>
</feature>
<evidence type="ECO:0000256" key="7">
    <source>
        <dbReference type="ARBA" id="ARBA00022840"/>
    </source>
</evidence>
<dbReference type="InterPro" id="IPR015807">
    <property type="entry name" value="His-tRNA-ligase"/>
</dbReference>
<comment type="subcellular location">
    <subcellularLocation>
        <location evidence="1 11">Cytoplasm</location>
    </subcellularLocation>
</comment>
<dbReference type="FunFam" id="3.30.930.10:FF:000005">
    <property type="entry name" value="Histidine--tRNA ligase"/>
    <property type="match status" value="1"/>
</dbReference>
<organism evidence="14 15">
    <name type="scientific">Aliidiomarina minuta</name>
    <dbReference type="NCBI Taxonomy" id="880057"/>
    <lineage>
        <taxon>Bacteria</taxon>
        <taxon>Pseudomonadati</taxon>
        <taxon>Pseudomonadota</taxon>
        <taxon>Gammaproteobacteria</taxon>
        <taxon>Alteromonadales</taxon>
        <taxon>Idiomarinaceae</taxon>
        <taxon>Aliidiomarina</taxon>
    </lineage>
</organism>